<feature type="region of interest" description="Disordered" evidence="1">
    <location>
        <begin position="259"/>
        <end position="279"/>
    </location>
</feature>
<dbReference type="Pfam" id="PF26133">
    <property type="entry name" value="DUF8039"/>
    <property type="match status" value="1"/>
</dbReference>
<dbReference type="PANTHER" id="PTHR33018:SF34">
    <property type="entry name" value="OS02G0472350 PROTEIN"/>
    <property type="match status" value="1"/>
</dbReference>
<dbReference type="PANTHER" id="PTHR33018">
    <property type="entry name" value="OS10G0338966 PROTEIN-RELATED"/>
    <property type="match status" value="1"/>
</dbReference>
<evidence type="ECO:0000256" key="1">
    <source>
        <dbReference type="SAM" id="MobiDB-lite"/>
    </source>
</evidence>
<dbReference type="OrthoDB" id="1899935at2759"/>
<evidence type="ECO:0000313" key="3">
    <source>
        <dbReference type="EMBL" id="PKA58046.1"/>
    </source>
</evidence>
<dbReference type="Proteomes" id="UP000236161">
    <property type="component" value="Unassembled WGS sequence"/>
</dbReference>
<accession>A0A2I0ARF1</accession>
<reference evidence="3 4" key="1">
    <citation type="journal article" date="2017" name="Nature">
        <title>The Apostasia genome and the evolution of orchids.</title>
        <authorList>
            <person name="Zhang G.Q."/>
            <person name="Liu K.W."/>
            <person name="Li Z."/>
            <person name="Lohaus R."/>
            <person name="Hsiao Y.Y."/>
            <person name="Niu S.C."/>
            <person name="Wang J.Y."/>
            <person name="Lin Y.C."/>
            <person name="Xu Q."/>
            <person name="Chen L.J."/>
            <person name="Yoshida K."/>
            <person name="Fujiwara S."/>
            <person name="Wang Z.W."/>
            <person name="Zhang Y.Q."/>
            <person name="Mitsuda N."/>
            <person name="Wang M."/>
            <person name="Liu G.H."/>
            <person name="Pecoraro L."/>
            <person name="Huang H.X."/>
            <person name="Xiao X.J."/>
            <person name="Lin M."/>
            <person name="Wu X.Y."/>
            <person name="Wu W.L."/>
            <person name="Chen Y.Y."/>
            <person name="Chang S.B."/>
            <person name="Sakamoto S."/>
            <person name="Ohme-Takagi M."/>
            <person name="Yagi M."/>
            <person name="Zeng S.J."/>
            <person name="Shen C.Y."/>
            <person name="Yeh C.M."/>
            <person name="Luo Y.B."/>
            <person name="Tsai W.C."/>
            <person name="Van de Peer Y."/>
            <person name="Liu Z.J."/>
        </authorList>
    </citation>
    <scope>NUCLEOTIDE SEQUENCE [LARGE SCALE GENOMIC DNA]</scope>
    <source>
        <strain evidence="4">cv. Shenzhen</strain>
        <tissue evidence="3">Stem</tissue>
    </source>
</reference>
<evidence type="ECO:0000313" key="4">
    <source>
        <dbReference type="Proteomes" id="UP000236161"/>
    </source>
</evidence>
<sequence length="300" mass="33730">MYRIFIEPAEGDARYIIPEEYKTMINQQELKVLQLKKEQKSRSTFTQFQGKDTQQKESSNEESISSADLWIAAHKKRYHLMFSDVDMSPSQPPSLSEGSPCLIASMQPNNIVALGRVINPGGSGVIVHNVPLGHGICSVSIDHVIDSSAPLPFPIDECYTIGYLIDQDNTVGDQYYFMDPQNISAYVAANERATLLSNRVMDISQGSVIIIPYNNGDHWMLAVLDPYSLLVYWMDPIGHKIRKDLHAIINTGLRHCGYSSSMRKQRRSSTKRGKQQKGLQLSVLERTEREVLPLAAYIPS</sequence>
<dbReference type="Gene3D" id="3.40.395.10">
    <property type="entry name" value="Adenoviral Proteinase, Chain A"/>
    <property type="match status" value="1"/>
</dbReference>
<evidence type="ECO:0000259" key="2">
    <source>
        <dbReference type="Pfam" id="PF26133"/>
    </source>
</evidence>
<gene>
    <name evidence="3" type="ORF">AXF42_Ash019272</name>
</gene>
<dbReference type="EMBL" id="KZ451957">
    <property type="protein sequence ID" value="PKA58046.1"/>
    <property type="molecule type" value="Genomic_DNA"/>
</dbReference>
<dbReference type="AlphaFoldDB" id="A0A2I0ARF1"/>
<proteinExistence type="predicted"/>
<feature type="compositionally biased region" description="Basic residues" evidence="1">
    <location>
        <begin position="263"/>
        <end position="275"/>
    </location>
</feature>
<dbReference type="STRING" id="1088818.A0A2I0ARF1"/>
<name>A0A2I0ARF1_9ASPA</name>
<organism evidence="3 4">
    <name type="scientific">Apostasia shenzhenica</name>
    <dbReference type="NCBI Taxonomy" id="1088818"/>
    <lineage>
        <taxon>Eukaryota</taxon>
        <taxon>Viridiplantae</taxon>
        <taxon>Streptophyta</taxon>
        <taxon>Embryophyta</taxon>
        <taxon>Tracheophyta</taxon>
        <taxon>Spermatophyta</taxon>
        <taxon>Magnoliopsida</taxon>
        <taxon>Liliopsida</taxon>
        <taxon>Asparagales</taxon>
        <taxon>Orchidaceae</taxon>
        <taxon>Apostasioideae</taxon>
        <taxon>Apostasia</taxon>
    </lineage>
</organism>
<dbReference type="SUPFAM" id="SSF54001">
    <property type="entry name" value="Cysteine proteinases"/>
    <property type="match status" value="1"/>
</dbReference>
<keyword evidence="4" id="KW-1185">Reference proteome</keyword>
<protein>
    <recommendedName>
        <fullName evidence="2">DUF8039 domain-containing protein</fullName>
    </recommendedName>
</protein>
<feature type="domain" description="DUF8039" evidence="2">
    <location>
        <begin position="93"/>
        <end position="162"/>
    </location>
</feature>
<dbReference type="InterPro" id="IPR058352">
    <property type="entry name" value="DUF8039"/>
</dbReference>
<dbReference type="InterPro" id="IPR038765">
    <property type="entry name" value="Papain-like_cys_pep_sf"/>
</dbReference>